<dbReference type="RefSeq" id="WP_137615911.1">
    <property type="nucleotide sequence ID" value="NZ_BJDI01000004.1"/>
</dbReference>
<reference evidence="3" key="1">
    <citation type="journal article" date="2019" name="Int. J. Syst. Evol. Microbiol.">
        <title>The Global Catalogue of Microorganisms (GCM) 10K type strain sequencing project: providing services to taxonomists for standard genome sequencing and annotation.</title>
        <authorList>
            <consortium name="The Broad Institute Genomics Platform"/>
            <consortium name="The Broad Institute Genome Sequencing Center for Infectious Disease"/>
            <person name="Wu L."/>
            <person name="Ma J."/>
        </authorList>
    </citation>
    <scope>NUCLEOTIDE SEQUENCE [LARGE SCALE GENOMIC DNA]</scope>
    <source>
        <strain evidence="3">CCM 8930</strain>
    </source>
</reference>
<dbReference type="Proteomes" id="UP001596171">
    <property type="component" value="Unassembled WGS sequence"/>
</dbReference>
<protein>
    <submittedName>
        <fullName evidence="2">Helix-turn-helix domain-containing protein</fullName>
    </submittedName>
</protein>
<dbReference type="Gene3D" id="1.10.260.40">
    <property type="entry name" value="lambda repressor-like DNA-binding domains"/>
    <property type="match status" value="1"/>
</dbReference>
<dbReference type="InterPro" id="IPR001387">
    <property type="entry name" value="Cro/C1-type_HTH"/>
</dbReference>
<dbReference type="SUPFAM" id="SSF47413">
    <property type="entry name" value="lambda repressor-like DNA-binding domains"/>
    <property type="match status" value="1"/>
</dbReference>
<dbReference type="EMBL" id="JBHSSE010000011">
    <property type="protein sequence ID" value="MFC6201250.1"/>
    <property type="molecule type" value="Genomic_DNA"/>
</dbReference>
<dbReference type="InterPro" id="IPR010982">
    <property type="entry name" value="Lambda_DNA-bd_dom_sf"/>
</dbReference>
<comment type="caution">
    <text evidence="2">The sequence shown here is derived from an EMBL/GenBank/DDBJ whole genome shotgun (WGS) entry which is preliminary data.</text>
</comment>
<accession>A0ABW1SHY8</accession>
<name>A0ABW1SHY8_9LACO</name>
<gene>
    <name evidence="2" type="ORF">ACFP1L_04985</name>
</gene>
<dbReference type="Pfam" id="PF13443">
    <property type="entry name" value="HTH_26"/>
    <property type="match status" value="1"/>
</dbReference>
<sequence length="67" mass="7627">MNNNFSEILGKKRLKISTVHQDTGIARSTLTALYYTHQNVSLVTLKTLCDYLQIPLSELIEYTPQAK</sequence>
<evidence type="ECO:0000313" key="3">
    <source>
        <dbReference type="Proteomes" id="UP001596171"/>
    </source>
</evidence>
<evidence type="ECO:0000313" key="2">
    <source>
        <dbReference type="EMBL" id="MFC6201250.1"/>
    </source>
</evidence>
<organism evidence="2 3">
    <name type="scientific">Lactiplantibacillus nangangensis</name>
    <dbReference type="NCBI Taxonomy" id="2559917"/>
    <lineage>
        <taxon>Bacteria</taxon>
        <taxon>Bacillati</taxon>
        <taxon>Bacillota</taxon>
        <taxon>Bacilli</taxon>
        <taxon>Lactobacillales</taxon>
        <taxon>Lactobacillaceae</taxon>
        <taxon>Lactiplantibacillus</taxon>
    </lineage>
</organism>
<keyword evidence="3" id="KW-1185">Reference proteome</keyword>
<proteinExistence type="predicted"/>
<feature type="domain" description="HTH cro/C1-type" evidence="1">
    <location>
        <begin position="5"/>
        <end position="65"/>
    </location>
</feature>
<evidence type="ECO:0000259" key="1">
    <source>
        <dbReference type="Pfam" id="PF13443"/>
    </source>
</evidence>